<accession>A0A5D4XG64</accession>
<keyword evidence="5" id="KW-0560">Oxidoreductase</keyword>
<dbReference type="InterPro" id="IPR007867">
    <property type="entry name" value="GMC_OxRtase_C"/>
</dbReference>
<evidence type="ECO:0000256" key="1">
    <source>
        <dbReference type="ARBA" id="ARBA00001974"/>
    </source>
</evidence>
<keyword evidence="8" id="KW-1185">Reference proteome</keyword>
<dbReference type="RefSeq" id="WP_149104255.1">
    <property type="nucleotide sequence ID" value="NZ_VTFT01000002.1"/>
</dbReference>
<sequence>MIKDFRTPDCPDRFDADLCIVGAGPAGLTIAAEFANTRWKVCVLESGGLRSERASQALSEGESVGPCTLDPGISRLRAFGGAARLWGGGCIPLSSLEMVARDWVPDSGWPIGWNELAPYYARASKACRIEPHGIEDGSFVLPGADGRASPFRNLDNRTFRISPVDYGSTHLDLLRGAPNLELLLHANLMRLDVTEDASAVRGAEIGSLDGRRGMVSARFFVLAAGGLENARLLLLSDGVARNGLGNDRDLVGRYFMDHPRCGLGTLHGGELDRLARGYARPVDHAPARAHRQLSLSDQAQRTHRLLAARAWPFAVERPSPQGVQSLRSLRASLRRPVDPGDESPRVERALLDALARDLPARFPVPAPHPGPGRLALSTLRHGGQLLHAGCRRLARRPTVATDRIEMVGYFEQAPSRDSRVGLSDQQDALGLRKVKVDWRLGELDKASLRTAADLMARDVATHFRCEFEPADWLRDAGATPPVHGTAHHMGTTRMAASPANGVVDPQCRVHGVDNLYVAGSSVFPTGGWSFPTLTVVALATRLADELHVRMGMVTTLVTSWPSGMA</sequence>
<protein>
    <submittedName>
        <fullName evidence="7">GMC family oxidoreductase</fullName>
    </submittedName>
</protein>
<gene>
    <name evidence="7" type="ORF">FZO89_15005</name>
</gene>
<feature type="domain" description="Glucose-methanol-choline oxidoreductase C-terminal" evidence="6">
    <location>
        <begin position="414"/>
        <end position="539"/>
    </location>
</feature>
<organism evidence="7 8">
    <name type="scientific">Luteimonas viscosa</name>
    <dbReference type="NCBI Taxonomy" id="1132694"/>
    <lineage>
        <taxon>Bacteria</taxon>
        <taxon>Pseudomonadati</taxon>
        <taxon>Pseudomonadota</taxon>
        <taxon>Gammaproteobacteria</taxon>
        <taxon>Lysobacterales</taxon>
        <taxon>Lysobacteraceae</taxon>
        <taxon>Luteimonas</taxon>
    </lineage>
</organism>
<evidence type="ECO:0000313" key="7">
    <source>
        <dbReference type="EMBL" id="TYT23559.1"/>
    </source>
</evidence>
<comment type="caution">
    <text evidence="7">The sequence shown here is derived from an EMBL/GenBank/DDBJ whole genome shotgun (WGS) entry which is preliminary data.</text>
</comment>
<dbReference type="SUPFAM" id="SSF51905">
    <property type="entry name" value="FAD/NAD(P)-binding domain"/>
    <property type="match status" value="1"/>
</dbReference>
<evidence type="ECO:0000313" key="8">
    <source>
        <dbReference type="Proteomes" id="UP000324973"/>
    </source>
</evidence>
<comment type="similarity">
    <text evidence="2">Belongs to the GMC oxidoreductase family.</text>
</comment>
<dbReference type="Gene3D" id="3.50.50.60">
    <property type="entry name" value="FAD/NAD(P)-binding domain"/>
    <property type="match status" value="2"/>
</dbReference>
<evidence type="ECO:0000256" key="3">
    <source>
        <dbReference type="ARBA" id="ARBA00022630"/>
    </source>
</evidence>
<evidence type="ECO:0000256" key="2">
    <source>
        <dbReference type="ARBA" id="ARBA00010790"/>
    </source>
</evidence>
<evidence type="ECO:0000256" key="5">
    <source>
        <dbReference type="ARBA" id="ARBA00023002"/>
    </source>
</evidence>
<dbReference type="GO" id="GO:0016614">
    <property type="term" value="F:oxidoreductase activity, acting on CH-OH group of donors"/>
    <property type="evidence" value="ECO:0007669"/>
    <property type="project" value="InterPro"/>
</dbReference>
<dbReference type="InterPro" id="IPR051473">
    <property type="entry name" value="P2Ox-like"/>
</dbReference>
<keyword evidence="4" id="KW-0274">FAD</keyword>
<dbReference type="OrthoDB" id="9787779at2"/>
<dbReference type="AlphaFoldDB" id="A0A5D4XG64"/>
<name>A0A5D4XG64_9GAMM</name>
<dbReference type="PANTHER" id="PTHR42784">
    <property type="entry name" value="PYRANOSE 2-OXIDASE"/>
    <property type="match status" value="1"/>
</dbReference>
<dbReference type="InterPro" id="IPR036188">
    <property type="entry name" value="FAD/NAD-bd_sf"/>
</dbReference>
<comment type="cofactor">
    <cofactor evidence="1">
        <name>FAD</name>
        <dbReference type="ChEBI" id="CHEBI:57692"/>
    </cofactor>
</comment>
<evidence type="ECO:0000259" key="6">
    <source>
        <dbReference type="Pfam" id="PF05199"/>
    </source>
</evidence>
<keyword evidence="3" id="KW-0285">Flavoprotein</keyword>
<reference evidence="7 8" key="1">
    <citation type="submission" date="2019-08" db="EMBL/GenBank/DDBJ databases">
        <title>Luteimonas viscosus sp. nov., isolated from soil of a sunflower field.</title>
        <authorList>
            <person name="Jianli Z."/>
            <person name="Ying Z."/>
        </authorList>
    </citation>
    <scope>NUCLEOTIDE SEQUENCE [LARGE SCALE GENOMIC DNA]</scope>
    <source>
        <strain evidence="7 8">XBU10</strain>
    </source>
</reference>
<evidence type="ECO:0000256" key="4">
    <source>
        <dbReference type="ARBA" id="ARBA00022827"/>
    </source>
</evidence>
<dbReference type="Pfam" id="PF05199">
    <property type="entry name" value="GMC_oxred_C"/>
    <property type="match status" value="1"/>
</dbReference>
<dbReference type="PANTHER" id="PTHR42784:SF1">
    <property type="entry name" value="PYRANOSE 2-OXIDASE"/>
    <property type="match status" value="1"/>
</dbReference>
<dbReference type="EMBL" id="VTFT01000002">
    <property type="protein sequence ID" value="TYT23559.1"/>
    <property type="molecule type" value="Genomic_DNA"/>
</dbReference>
<dbReference type="Proteomes" id="UP000324973">
    <property type="component" value="Unassembled WGS sequence"/>
</dbReference>
<proteinExistence type="inferred from homology"/>